<evidence type="ECO:0000313" key="8">
    <source>
        <dbReference type="EMBL" id="CAF1481497.1"/>
    </source>
</evidence>
<dbReference type="AlphaFoldDB" id="A0A815RZG0"/>
<reference evidence="8" key="1">
    <citation type="submission" date="2021-02" db="EMBL/GenBank/DDBJ databases">
        <authorList>
            <person name="Nowell W R."/>
        </authorList>
    </citation>
    <scope>NUCLEOTIDE SEQUENCE</scope>
</reference>
<comment type="caution">
    <text evidence="8">The sequence shown here is derived from an EMBL/GenBank/DDBJ whole genome shotgun (WGS) entry which is preliminary data.</text>
</comment>
<feature type="transmembrane region" description="Helical" evidence="6">
    <location>
        <begin position="247"/>
        <end position="271"/>
    </location>
</feature>
<dbReference type="InterPro" id="IPR036259">
    <property type="entry name" value="MFS_trans_sf"/>
</dbReference>
<evidence type="ECO:0000313" key="9">
    <source>
        <dbReference type="Proteomes" id="UP000663852"/>
    </source>
</evidence>
<dbReference type="GO" id="GO:0022857">
    <property type="term" value="F:transmembrane transporter activity"/>
    <property type="evidence" value="ECO:0007669"/>
    <property type="project" value="InterPro"/>
</dbReference>
<feature type="transmembrane region" description="Helical" evidence="6">
    <location>
        <begin position="89"/>
        <end position="116"/>
    </location>
</feature>
<comment type="subcellular location">
    <subcellularLocation>
        <location evidence="1">Membrane</location>
        <topology evidence="1">Multi-pass membrane protein</topology>
    </subcellularLocation>
</comment>
<evidence type="ECO:0000256" key="4">
    <source>
        <dbReference type="ARBA" id="ARBA00022989"/>
    </source>
</evidence>
<gene>
    <name evidence="8" type="ORF">EDS130_LOCUS41466</name>
</gene>
<dbReference type="Proteomes" id="UP000663852">
    <property type="component" value="Unassembled WGS sequence"/>
</dbReference>
<dbReference type="OrthoDB" id="5086884at2759"/>
<feature type="domain" description="Major facilitator superfamily (MFS) profile" evidence="7">
    <location>
        <begin position="88"/>
        <end position="294"/>
    </location>
</feature>
<evidence type="ECO:0000256" key="3">
    <source>
        <dbReference type="ARBA" id="ARBA00022692"/>
    </source>
</evidence>
<evidence type="ECO:0000256" key="6">
    <source>
        <dbReference type="SAM" id="Phobius"/>
    </source>
</evidence>
<dbReference type="PROSITE" id="PS50850">
    <property type="entry name" value="MFS"/>
    <property type="match status" value="1"/>
</dbReference>
<organism evidence="8 9">
    <name type="scientific">Adineta ricciae</name>
    <name type="common">Rotifer</name>
    <dbReference type="NCBI Taxonomy" id="249248"/>
    <lineage>
        <taxon>Eukaryota</taxon>
        <taxon>Metazoa</taxon>
        <taxon>Spiralia</taxon>
        <taxon>Gnathifera</taxon>
        <taxon>Rotifera</taxon>
        <taxon>Eurotatoria</taxon>
        <taxon>Bdelloidea</taxon>
        <taxon>Adinetida</taxon>
        <taxon>Adinetidae</taxon>
        <taxon>Adineta</taxon>
    </lineage>
</organism>
<dbReference type="InterPro" id="IPR011701">
    <property type="entry name" value="MFS"/>
</dbReference>
<feature type="transmembrane region" description="Helical" evidence="6">
    <location>
        <begin position="213"/>
        <end position="235"/>
    </location>
</feature>
<protein>
    <recommendedName>
        <fullName evidence="7">Major facilitator superfamily (MFS) profile domain-containing protein</fullName>
    </recommendedName>
</protein>
<dbReference type="Gene3D" id="1.20.1250.20">
    <property type="entry name" value="MFS general substrate transporter like domains"/>
    <property type="match status" value="2"/>
</dbReference>
<keyword evidence="5 6" id="KW-0472">Membrane</keyword>
<dbReference type="PANTHER" id="PTHR23506">
    <property type="entry name" value="GH10249P"/>
    <property type="match status" value="1"/>
</dbReference>
<evidence type="ECO:0000259" key="7">
    <source>
        <dbReference type="PROSITE" id="PS50850"/>
    </source>
</evidence>
<evidence type="ECO:0000256" key="1">
    <source>
        <dbReference type="ARBA" id="ARBA00004141"/>
    </source>
</evidence>
<keyword evidence="2" id="KW-0813">Transport</keyword>
<dbReference type="InterPro" id="IPR050930">
    <property type="entry name" value="MFS_Vesicular_Transporter"/>
</dbReference>
<proteinExistence type="predicted"/>
<keyword evidence="4 6" id="KW-1133">Transmembrane helix</keyword>
<dbReference type="GO" id="GO:0016020">
    <property type="term" value="C:membrane"/>
    <property type="evidence" value="ECO:0007669"/>
    <property type="project" value="UniProtKB-SubCell"/>
</dbReference>
<dbReference type="EMBL" id="CAJNOJ010000547">
    <property type="protein sequence ID" value="CAF1481497.1"/>
    <property type="molecule type" value="Genomic_DNA"/>
</dbReference>
<dbReference type="SUPFAM" id="SSF103473">
    <property type="entry name" value="MFS general substrate transporter"/>
    <property type="match status" value="1"/>
</dbReference>
<name>A0A815RZG0_ADIRI</name>
<dbReference type="PANTHER" id="PTHR23506:SF23">
    <property type="entry name" value="GH10249P"/>
    <property type="match status" value="1"/>
</dbReference>
<keyword evidence="3 6" id="KW-0812">Transmembrane</keyword>
<feature type="transmembrane region" description="Helical" evidence="6">
    <location>
        <begin position="47"/>
        <end position="69"/>
    </location>
</feature>
<dbReference type="InterPro" id="IPR020846">
    <property type="entry name" value="MFS_dom"/>
</dbReference>
<feature type="transmembrane region" description="Helical" evidence="6">
    <location>
        <begin position="128"/>
        <end position="148"/>
    </location>
</feature>
<evidence type="ECO:0000256" key="2">
    <source>
        <dbReference type="ARBA" id="ARBA00022448"/>
    </source>
</evidence>
<sequence length="294" mass="32118">MLSARYDDDQERGRALGQAMSGMSIGVMIGPVYGGLMYNYVGKLATFLVLAGIALVDGLLRLIVITPGVTHRESSIALTFWTVACNPRVLTVVGVSMIGFFGIAMFQAILPLHIMASMNASILEQSLVYLPGNLALFISQNVFGSLAFKIGRERTISIALPLMALGFFIMPMCQTTIVLVAPLVIIDWCMGMIYSASTGMLSQMAAEYEHSSAYGHVFAVFESVTSLVFIISPITGGFFVQTLNFTWAMNIVAVMIICYTIFFILMVYFVFPKVTCHPGEKMTLIRSSKTDTVD</sequence>
<feature type="transmembrane region" description="Helical" evidence="6">
    <location>
        <begin position="21"/>
        <end position="41"/>
    </location>
</feature>
<accession>A0A815RZG0</accession>
<dbReference type="Pfam" id="PF07690">
    <property type="entry name" value="MFS_1"/>
    <property type="match status" value="1"/>
</dbReference>
<evidence type="ECO:0000256" key="5">
    <source>
        <dbReference type="ARBA" id="ARBA00023136"/>
    </source>
</evidence>